<dbReference type="OrthoDB" id="9803192at2"/>
<keyword evidence="1" id="KW-0004">4Fe-4S</keyword>
<evidence type="ECO:0000256" key="5">
    <source>
        <dbReference type="ARBA" id="ARBA00023014"/>
    </source>
</evidence>
<feature type="domain" description="4Fe-4S ferredoxin-type" evidence="6">
    <location>
        <begin position="36"/>
        <end position="65"/>
    </location>
</feature>
<dbReference type="EMBL" id="DF968181">
    <property type="protein sequence ID" value="GAP41538.1"/>
    <property type="molecule type" value="Genomic_DNA"/>
</dbReference>
<evidence type="ECO:0000256" key="2">
    <source>
        <dbReference type="ARBA" id="ARBA00022723"/>
    </source>
</evidence>
<dbReference type="InterPro" id="IPR010226">
    <property type="entry name" value="NADH_quinone_OxRdtase_chainI"/>
</dbReference>
<feature type="domain" description="4Fe-4S ferredoxin-type" evidence="6">
    <location>
        <begin position="72"/>
        <end position="101"/>
    </location>
</feature>
<dbReference type="AlphaFoldDB" id="A0A0S7BU33"/>
<dbReference type="PANTHER" id="PTHR10849">
    <property type="entry name" value="NADH DEHYDROGENASE UBIQUINONE IRON-SULFUR PROTEIN 8, MITOCHONDRIAL"/>
    <property type="match status" value="1"/>
</dbReference>
<dbReference type="GO" id="GO:0051539">
    <property type="term" value="F:4 iron, 4 sulfur cluster binding"/>
    <property type="evidence" value="ECO:0007669"/>
    <property type="project" value="UniProtKB-KW"/>
</dbReference>
<dbReference type="InterPro" id="IPR017896">
    <property type="entry name" value="4Fe4S_Fe-S-bd"/>
</dbReference>
<dbReference type="RefSeq" id="WP_062282960.1">
    <property type="nucleotide sequence ID" value="NZ_DF968181.1"/>
</dbReference>
<dbReference type="GO" id="GO:0009060">
    <property type="term" value="P:aerobic respiration"/>
    <property type="evidence" value="ECO:0007669"/>
    <property type="project" value="TreeGrafter"/>
</dbReference>
<gene>
    <name evidence="7" type="ORF">ATC1_131530</name>
</gene>
<evidence type="ECO:0000259" key="6">
    <source>
        <dbReference type="PROSITE" id="PS51379"/>
    </source>
</evidence>
<dbReference type="PANTHER" id="PTHR10849:SF35">
    <property type="entry name" value="FORMATE HYDROGENLYASE SUBUNIT 6-RELATED"/>
    <property type="match status" value="1"/>
</dbReference>
<dbReference type="PROSITE" id="PS00198">
    <property type="entry name" value="4FE4S_FER_1"/>
    <property type="match status" value="1"/>
</dbReference>
<keyword evidence="2" id="KW-0479">Metal-binding</keyword>
<reference evidence="7" key="1">
    <citation type="journal article" date="2015" name="Genome Announc.">
        <title>Draft Genome Sequence of Anaerolineae Strain TC1, a Novel Isolate from a Methanogenic Wastewater Treatment System.</title>
        <authorList>
            <person name="Matsuura N."/>
            <person name="Tourlousse D.M."/>
            <person name="Sun L."/>
            <person name="Toyonaga M."/>
            <person name="Kuroda K."/>
            <person name="Ohashi A."/>
            <person name="Cruz R."/>
            <person name="Yamaguchi T."/>
            <person name="Sekiguchi Y."/>
        </authorList>
    </citation>
    <scope>NUCLEOTIDE SEQUENCE [LARGE SCALE GENOMIC DNA]</scope>
    <source>
        <strain evidence="7">TC1</strain>
    </source>
</reference>
<organism evidence="7">
    <name type="scientific">Flexilinea flocculi</name>
    <dbReference type="NCBI Taxonomy" id="1678840"/>
    <lineage>
        <taxon>Bacteria</taxon>
        <taxon>Bacillati</taxon>
        <taxon>Chloroflexota</taxon>
        <taxon>Anaerolineae</taxon>
        <taxon>Anaerolineales</taxon>
        <taxon>Anaerolineaceae</taxon>
        <taxon>Flexilinea</taxon>
    </lineage>
</organism>
<evidence type="ECO:0000256" key="1">
    <source>
        <dbReference type="ARBA" id="ARBA00022485"/>
    </source>
</evidence>
<keyword evidence="3" id="KW-0677">Repeat</keyword>
<dbReference type="Proteomes" id="UP000053370">
    <property type="component" value="Unassembled WGS sequence"/>
</dbReference>
<evidence type="ECO:0000313" key="7">
    <source>
        <dbReference type="EMBL" id="GAP41538.1"/>
    </source>
</evidence>
<evidence type="ECO:0000256" key="3">
    <source>
        <dbReference type="ARBA" id="ARBA00022737"/>
    </source>
</evidence>
<proteinExistence type="predicted"/>
<dbReference type="GO" id="GO:0046872">
    <property type="term" value="F:metal ion binding"/>
    <property type="evidence" value="ECO:0007669"/>
    <property type="project" value="UniProtKB-KW"/>
</dbReference>
<name>A0A0S7BU33_9CHLR</name>
<accession>A0A0S7BU33</accession>
<sequence>MKLIGMIQDVLSSMFKKTATISYPLKPSPPPERYHGRLDYNAAKCTGCMMCTRDCPAETIQIKVIDRKTKQFVMTYNIGECVYCKQCVFNCKFDALHMTNLMWESASDSKEGFQLYFGKKEHIDSLLKQKNEEPTA</sequence>
<dbReference type="GO" id="GO:0003954">
    <property type="term" value="F:NADH dehydrogenase activity"/>
    <property type="evidence" value="ECO:0007669"/>
    <property type="project" value="TreeGrafter"/>
</dbReference>
<keyword evidence="5" id="KW-0411">Iron-sulfur</keyword>
<dbReference type="PROSITE" id="PS51379">
    <property type="entry name" value="4FE4S_FER_2"/>
    <property type="match status" value="2"/>
</dbReference>
<dbReference type="InterPro" id="IPR017900">
    <property type="entry name" value="4Fe4S_Fe_S_CS"/>
</dbReference>
<keyword evidence="4" id="KW-0408">Iron</keyword>
<dbReference type="STRING" id="1678840.ATC1_131530"/>
<dbReference type="Gene3D" id="3.30.70.3270">
    <property type="match status" value="1"/>
</dbReference>
<keyword evidence="8" id="KW-1185">Reference proteome</keyword>
<evidence type="ECO:0000256" key="4">
    <source>
        <dbReference type="ARBA" id="ARBA00023004"/>
    </source>
</evidence>
<dbReference type="Pfam" id="PF12838">
    <property type="entry name" value="Fer4_7"/>
    <property type="match status" value="1"/>
</dbReference>
<evidence type="ECO:0000313" key="8">
    <source>
        <dbReference type="Proteomes" id="UP000053370"/>
    </source>
</evidence>
<dbReference type="GO" id="GO:0016020">
    <property type="term" value="C:membrane"/>
    <property type="evidence" value="ECO:0007669"/>
    <property type="project" value="InterPro"/>
</dbReference>
<dbReference type="SUPFAM" id="SSF54862">
    <property type="entry name" value="4Fe-4S ferredoxins"/>
    <property type="match status" value="1"/>
</dbReference>
<protein>
    <submittedName>
        <fullName evidence="7">Membrane bound hydrogenase subunit mbhN</fullName>
    </submittedName>
</protein>